<accession>A0A031JWF6</accession>
<keyword evidence="1" id="KW-0812">Transmembrane</keyword>
<feature type="transmembrane region" description="Helical" evidence="1">
    <location>
        <begin position="12"/>
        <end position="37"/>
    </location>
</feature>
<dbReference type="AlphaFoldDB" id="A0A031JWF6"/>
<dbReference type="Pfam" id="PF03929">
    <property type="entry name" value="PepSY_TM"/>
    <property type="match status" value="1"/>
</dbReference>
<comment type="caution">
    <text evidence="2">The sequence shown here is derived from an EMBL/GenBank/DDBJ whole genome shotgun (WGS) entry which is preliminary data.</text>
</comment>
<evidence type="ECO:0000313" key="2">
    <source>
        <dbReference type="EMBL" id="EZP81229.1"/>
    </source>
</evidence>
<dbReference type="PANTHER" id="PTHR34219:SF4">
    <property type="entry name" value="PEPSY DOMAIN-CONTAINING PROTEIN"/>
    <property type="match status" value="1"/>
</dbReference>
<feature type="transmembrane region" description="Helical" evidence="1">
    <location>
        <begin position="139"/>
        <end position="161"/>
    </location>
</feature>
<dbReference type="OrthoDB" id="6307929at2"/>
<reference evidence="2 3" key="1">
    <citation type="submission" date="2014-03" db="EMBL/GenBank/DDBJ databases">
        <title>Whole genome sequence of Novosphingobium resinovorum KF1.</title>
        <authorList>
            <person name="Gan H.M."/>
            <person name="Gan H.Y."/>
            <person name="Chew T.H."/>
            <person name="Savka M.A."/>
        </authorList>
    </citation>
    <scope>NUCLEOTIDE SEQUENCE [LARGE SCALE GENOMIC DNA]</scope>
    <source>
        <strain evidence="2 3">KF1</strain>
    </source>
</reference>
<gene>
    <name evidence="2" type="ORF">BV97_02890</name>
</gene>
<sequence length="509" mass="56013">MKDTLRQSMGWLHTWCGLLLGWVLFGVLLTGSLAVFYTEINLWTTPELRSPVTIDRTHAVRMGRAYLTRVAPDARQWRIVIPTPREPVLRLVWTDRAGKATTHRLDPQTGARIPRDMDAGFFFMRYHYTLGIDRKSSQLGFLIVGAAGLAMLAASISGVIIHKRIFRDFFTFRAGASRQRAWMDAHNVLSVLPLPFHVMMAYTGLVLIYYAYIPAGVAMLNGGDVKAYQTAAAQSLYIDRGIDGDRPPGAPRRTVDLAALLPRAERAWGGGPAVNIYVSQPDRADAVVEIWRQRDDRIANFPDRVDFAGSDGKLLRVLVKRSPARETQAFLAGLHFIEWGGAAARWLYFLTGLASAAMVAAGLILFTEKRARKTMSPFQAMASRITVAAVAGNVIACAAYLHGERLLAPGMDDRRAMAASVYFLAWLASLIHAGLRPWGRAWGEQLQLAALLCLSLPVTSALANLPLTTTLPRGDWIRAGADLTATAIGIVLWIAAARVTRRMNAQVNP</sequence>
<dbReference type="RefSeq" id="WP_081799036.1">
    <property type="nucleotide sequence ID" value="NZ_CP017076.1"/>
</dbReference>
<organism evidence="2 3">
    <name type="scientific">Novosphingobium resinovorum</name>
    <dbReference type="NCBI Taxonomy" id="158500"/>
    <lineage>
        <taxon>Bacteria</taxon>
        <taxon>Pseudomonadati</taxon>
        <taxon>Pseudomonadota</taxon>
        <taxon>Alphaproteobacteria</taxon>
        <taxon>Sphingomonadales</taxon>
        <taxon>Sphingomonadaceae</taxon>
        <taxon>Novosphingobium</taxon>
    </lineage>
</organism>
<dbReference type="Proteomes" id="UP000024329">
    <property type="component" value="Unassembled WGS sequence"/>
</dbReference>
<dbReference type="PATRIC" id="fig|158500.4.peg.2957"/>
<feature type="transmembrane region" description="Helical" evidence="1">
    <location>
        <begin position="346"/>
        <end position="366"/>
    </location>
</feature>
<dbReference type="eggNOG" id="COG3182">
    <property type="taxonomic scope" value="Bacteria"/>
</dbReference>
<dbReference type="EMBL" id="JFYZ01000013">
    <property type="protein sequence ID" value="EZP81229.1"/>
    <property type="molecule type" value="Genomic_DNA"/>
</dbReference>
<keyword evidence="1" id="KW-0472">Membrane</keyword>
<proteinExistence type="predicted"/>
<feature type="transmembrane region" description="Helical" evidence="1">
    <location>
        <begin position="416"/>
        <end position="434"/>
    </location>
</feature>
<dbReference type="InterPro" id="IPR005625">
    <property type="entry name" value="PepSY-ass_TM"/>
</dbReference>
<evidence type="ECO:0000313" key="3">
    <source>
        <dbReference type="Proteomes" id="UP000024329"/>
    </source>
</evidence>
<feature type="transmembrane region" description="Helical" evidence="1">
    <location>
        <begin position="476"/>
        <end position="496"/>
    </location>
</feature>
<feature type="transmembrane region" description="Helical" evidence="1">
    <location>
        <begin position="446"/>
        <end position="464"/>
    </location>
</feature>
<evidence type="ECO:0000256" key="1">
    <source>
        <dbReference type="SAM" id="Phobius"/>
    </source>
</evidence>
<name>A0A031JWF6_9SPHN</name>
<feature type="transmembrane region" description="Helical" evidence="1">
    <location>
        <begin position="188"/>
        <end position="212"/>
    </location>
</feature>
<protein>
    <submittedName>
        <fullName evidence="2">PepSY-associated TM helix domain-containing protein</fullName>
    </submittedName>
</protein>
<keyword evidence="1" id="KW-1133">Transmembrane helix</keyword>
<dbReference type="PANTHER" id="PTHR34219">
    <property type="entry name" value="IRON-REGULATED INNER MEMBRANE PROTEIN-RELATED"/>
    <property type="match status" value="1"/>
</dbReference>
<feature type="transmembrane region" description="Helical" evidence="1">
    <location>
        <begin position="378"/>
        <end position="401"/>
    </location>
</feature>